<reference evidence="3" key="1">
    <citation type="journal article" date="2019" name="Sci. Rep.">
        <title>Draft genome of Tanacetum cinerariifolium, the natural source of mosquito coil.</title>
        <authorList>
            <person name="Yamashiro T."/>
            <person name="Shiraishi A."/>
            <person name="Satake H."/>
            <person name="Nakayama K."/>
        </authorList>
    </citation>
    <scope>NUCLEOTIDE SEQUENCE</scope>
</reference>
<evidence type="ECO:0000256" key="1">
    <source>
        <dbReference type="SAM" id="MobiDB-lite"/>
    </source>
</evidence>
<feature type="domain" description="Reverse transcriptase/retrotransposon-derived protein RNase H-like" evidence="2">
    <location>
        <begin position="256"/>
        <end position="306"/>
    </location>
</feature>
<protein>
    <recommendedName>
        <fullName evidence="2">Reverse transcriptase/retrotransposon-derived protein RNase H-like domain-containing protein</fullName>
    </recommendedName>
</protein>
<feature type="compositionally biased region" description="Acidic residues" evidence="1">
    <location>
        <begin position="33"/>
        <end position="51"/>
    </location>
</feature>
<dbReference type="EMBL" id="BKCJ010127908">
    <property type="protein sequence ID" value="GEX75410.1"/>
    <property type="molecule type" value="Genomic_DNA"/>
</dbReference>
<dbReference type="Pfam" id="PF17919">
    <property type="entry name" value="RT_RNaseH_2"/>
    <property type="match status" value="1"/>
</dbReference>
<dbReference type="InterPro" id="IPR041577">
    <property type="entry name" value="RT_RNaseH_2"/>
</dbReference>
<name>A0A699HEC8_TANCI</name>
<dbReference type="PANTHER" id="PTHR33064:SF37">
    <property type="entry name" value="RIBONUCLEASE H"/>
    <property type="match status" value="1"/>
</dbReference>
<evidence type="ECO:0000313" key="3">
    <source>
        <dbReference type="EMBL" id="GEX75410.1"/>
    </source>
</evidence>
<proteinExistence type="predicted"/>
<evidence type="ECO:0000259" key="2">
    <source>
        <dbReference type="Pfam" id="PF17919"/>
    </source>
</evidence>
<accession>A0A699HEC8</accession>
<organism evidence="3">
    <name type="scientific">Tanacetum cinerariifolium</name>
    <name type="common">Dalmatian daisy</name>
    <name type="synonym">Chrysanthemum cinerariifolium</name>
    <dbReference type="NCBI Taxonomy" id="118510"/>
    <lineage>
        <taxon>Eukaryota</taxon>
        <taxon>Viridiplantae</taxon>
        <taxon>Streptophyta</taxon>
        <taxon>Embryophyta</taxon>
        <taxon>Tracheophyta</taxon>
        <taxon>Spermatophyta</taxon>
        <taxon>Magnoliopsida</taxon>
        <taxon>eudicotyledons</taxon>
        <taxon>Gunneridae</taxon>
        <taxon>Pentapetalae</taxon>
        <taxon>asterids</taxon>
        <taxon>campanulids</taxon>
        <taxon>Asterales</taxon>
        <taxon>Asteraceae</taxon>
        <taxon>Asteroideae</taxon>
        <taxon>Anthemideae</taxon>
        <taxon>Anthemidinae</taxon>
        <taxon>Tanacetum</taxon>
    </lineage>
</organism>
<feature type="region of interest" description="Disordered" evidence="1">
    <location>
        <begin position="1"/>
        <end position="52"/>
    </location>
</feature>
<comment type="caution">
    <text evidence="3">The sequence shown here is derived from an EMBL/GenBank/DDBJ whole genome shotgun (WGS) entry which is preliminary data.</text>
</comment>
<dbReference type="PANTHER" id="PTHR33064">
    <property type="entry name" value="POL PROTEIN"/>
    <property type="match status" value="1"/>
</dbReference>
<dbReference type="AlphaFoldDB" id="A0A699HEC8"/>
<dbReference type="Gene3D" id="3.10.10.10">
    <property type="entry name" value="HIV Type 1 Reverse Transcriptase, subunit A, domain 1"/>
    <property type="match status" value="1"/>
</dbReference>
<gene>
    <name evidence="3" type="ORF">Tci_347385</name>
</gene>
<dbReference type="InterPro" id="IPR051320">
    <property type="entry name" value="Viral_Replic_Matur_Polypro"/>
</dbReference>
<sequence>MMRSIAWPEEVSSEDTLPVWFESGGASGSGGCGDEEEGDDHQDDEDEDGDGDAVTKIEFSRFGEEDVRGWLFKYEQFFKVDGVADNQKGEEFVADMMILPLGGCEMVLGIQWLSTLGNIICNFRDLKMSFQYNRRTIKLRGSQKGVVQWFHVLSMVSAKPTTNNAPKGLQTLLEDYNDVPYRHPATQKDAIESMVQEFLDVSVIRHNQSPFSCPIVMVKRKNGSWRMCVDYRRFIKDYAMISYPLTKLLRKNAFVWNNEAEQAFMQLKEAIMVAPVLKLPNFKKDFVVETDASGEGFDYEIKYKRGKDNAATNALSRIHGNAQLLHMLVFTVSTDVQQRIVEIWTDDVEIQALIAKLKTGKDCAKHYSWGTLRSEGDYS</sequence>
<dbReference type="InterPro" id="IPR043502">
    <property type="entry name" value="DNA/RNA_pol_sf"/>
</dbReference>
<dbReference type="SUPFAM" id="SSF56672">
    <property type="entry name" value="DNA/RNA polymerases"/>
    <property type="match status" value="1"/>
</dbReference>